<keyword evidence="3" id="KW-1185">Reference proteome</keyword>
<evidence type="ECO:0000256" key="1">
    <source>
        <dbReference type="SAM" id="MobiDB-lite"/>
    </source>
</evidence>
<evidence type="ECO:0000313" key="3">
    <source>
        <dbReference type="Proteomes" id="UP001283361"/>
    </source>
</evidence>
<dbReference type="EMBL" id="JAWDGP010002905">
    <property type="protein sequence ID" value="KAK3778592.1"/>
    <property type="molecule type" value="Genomic_DNA"/>
</dbReference>
<reference evidence="2" key="1">
    <citation type="journal article" date="2023" name="G3 (Bethesda)">
        <title>A reference genome for the long-term kleptoplast-retaining sea slug Elysia crispata morphotype clarki.</title>
        <authorList>
            <person name="Eastman K.E."/>
            <person name="Pendleton A.L."/>
            <person name="Shaikh M.A."/>
            <person name="Suttiyut T."/>
            <person name="Ogas R."/>
            <person name="Tomko P."/>
            <person name="Gavelis G."/>
            <person name="Widhalm J.R."/>
            <person name="Wisecaver J.H."/>
        </authorList>
    </citation>
    <scope>NUCLEOTIDE SEQUENCE</scope>
    <source>
        <strain evidence="2">ECLA1</strain>
    </source>
</reference>
<proteinExistence type="predicted"/>
<accession>A0AAE1DQ53</accession>
<sequence>MQLEDTGSNPKNTGGIEAMQLEDTGSNPKNTGGIEAMQLEDTGSNPKNTGGIEAMQLEDTGIGVEEPYLLNRYQILAKNLNFSVFHRDDLDQNNFRYKRSDVNNFGGVAVSSMRYMEYGRLGISGARSDKGGKSGGLPIGNNDNLINRQLTSCHPTHPNRADSYSCRGDSLTQVPHGLPVNITKL</sequence>
<name>A0AAE1DQ53_9GAST</name>
<evidence type="ECO:0000313" key="2">
    <source>
        <dbReference type="EMBL" id="KAK3778592.1"/>
    </source>
</evidence>
<dbReference type="AlphaFoldDB" id="A0AAE1DQ53"/>
<dbReference type="Proteomes" id="UP001283361">
    <property type="component" value="Unassembled WGS sequence"/>
</dbReference>
<protein>
    <submittedName>
        <fullName evidence="2">Uncharacterized protein</fullName>
    </submittedName>
</protein>
<organism evidence="2 3">
    <name type="scientific">Elysia crispata</name>
    <name type="common">lettuce slug</name>
    <dbReference type="NCBI Taxonomy" id="231223"/>
    <lineage>
        <taxon>Eukaryota</taxon>
        <taxon>Metazoa</taxon>
        <taxon>Spiralia</taxon>
        <taxon>Lophotrochozoa</taxon>
        <taxon>Mollusca</taxon>
        <taxon>Gastropoda</taxon>
        <taxon>Heterobranchia</taxon>
        <taxon>Euthyneura</taxon>
        <taxon>Panpulmonata</taxon>
        <taxon>Sacoglossa</taxon>
        <taxon>Placobranchoidea</taxon>
        <taxon>Plakobranchidae</taxon>
        <taxon>Elysia</taxon>
    </lineage>
</organism>
<gene>
    <name evidence="2" type="ORF">RRG08_035627</name>
</gene>
<comment type="caution">
    <text evidence="2">The sequence shown here is derived from an EMBL/GenBank/DDBJ whole genome shotgun (WGS) entry which is preliminary data.</text>
</comment>
<feature type="region of interest" description="Disordered" evidence="1">
    <location>
        <begin position="1"/>
        <end position="49"/>
    </location>
</feature>
<feature type="compositionally biased region" description="Polar residues" evidence="1">
    <location>
        <begin position="1"/>
        <end position="12"/>
    </location>
</feature>